<dbReference type="Proteomes" id="UP000825935">
    <property type="component" value="Chromosome 11"/>
</dbReference>
<protein>
    <submittedName>
        <fullName evidence="1">Uncharacterized protein</fullName>
    </submittedName>
</protein>
<dbReference type="AlphaFoldDB" id="A0A8T2TV41"/>
<evidence type="ECO:0000313" key="2">
    <source>
        <dbReference type="Proteomes" id="UP000825935"/>
    </source>
</evidence>
<comment type="caution">
    <text evidence="1">The sequence shown here is derived from an EMBL/GenBank/DDBJ whole genome shotgun (WGS) entry which is preliminary data.</text>
</comment>
<gene>
    <name evidence="1" type="ORF">KP509_11G057200</name>
</gene>
<sequence>MQMTTITIAFAVDEALHASIAEDDAVISTFLSTYHGDATQRATCALSSCAASVSVTSPPTDIVVKTPLVQLLREMGLRILSANEDHIACSGLPCLLEAPSTTFTFYQWCTSFPPPVTVLVTATVLYAGDVDEFHQPSLRSTSFPPPDTILVIAMVLHAGDV</sequence>
<accession>A0A8T2TV41</accession>
<reference evidence="1" key="1">
    <citation type="submission" date="2021-08" db="EMBL/GenBank/DDBJ databases">
        <title>WGS assembly of Ceratopteris richardii.</title>
        <authorList>
            <person name="Marchant D.B."/>
            <person name="Chen G."/>
            <person name="Jenkins J."/>
            <person name="Shu S."/>
            <person name="Leebens-Mack J."/>
            <person name="Grimwood J."/>
            <person name="Schmutz J."/>
            <person name="Soltis P."/>
            <person name="Soltis D."/>
            <person name="Chen Z.-H."/>
        </authorList>
    </citation>
    <scope>NUCLEOTIDE SEQUENCE</scope>
    <source>
        <strain evidence="1">Whitten #5841</strain>
        <tissue evidence="1">Leaf</tissue>
    </source>
</reference>
<organism evidence="1 2">
    <name type="scientific">Ceratopteris richardii</name>
    <name type="common">Triangle waterfern</name>
    <dbReference type="NCBI Taxonomy" id="49495"/>
    <lineage>
        <taxon>Eukaryota</taxon>
        <taxon>Viridiplantae</taxon>
        <taxon>Streptophyta</taxon>
        <taxon>Embryophyta</taxon>
        <taxon>Tracheophyta</taxon>
        <taxon>Polypodiopsida</taxon>
        <taxon>Polypodiidae</taxon>
        <taxon>Polypodiales</taxon>
        <taxon>Pteridineae</taxon>
        <taxon>Pteridaceae</taxon>
        <taxon>Parkerioideae</taxon>
        <taxon>Ceratopteris</taxon>
    </lineage>
</organism>
<evidence type="ECO:0000313" key="1">
    <source>
        <dbReference type="EMBL" id="KAH7425493.1"/>
    </source>
</evidence>
<name>A0A8T2TV41_CERRI</name>
<proteinExistence type="predicted"/>
<keyword evidence="2" id="KW-1185">Reference proteome</keyword>
<dbReference type="EMBL" id="CM035416">
    <property type="protein sequence ID" value="KAH7425493.1"/>
    <property type="molecule type" value="Genomic_DNA"/>
</dbReference>